<protein>
    <submittedName>
        <fullName evidence="1">Uncharacterized protein</fullName>
    </submittedName>
</protein>
<gene>
    <name evidence="1" type="ORF">BKP35_16490</name>
</gene>
<name>A0A1S2LAE4_9BACI</name>
<proteinExistence type="predicted"/>
<comment type="caution">
    <text evidence="1">The sequence shown here is derived from an EMBL/GenBank/DDBJ whole genome shotgun (WGS) entry which is preliminary data.</text>
</comment>
<evidence type="ECO:0000313" key="2">
    <source>
        <dbReference type="Proteomes" id="UP000180098"/>
    </source>
</evidence>
<organism evidence="1 2">
    <name type="scientific">Anaerobacillus arseniciselenatis</name>
    <dbReference type="NCBI Taxonomy" id="85682"/>
    <lineage>
        <taxon>Bacteria</taxon>
        <taxon>Bacillati</taxon>
        <taxon>Bacillota</taxon>
        <taxon>Bacilli</taxon>
        <taxon>Bacillales</taxon>
        <taxon>Bacillaceae</taxon>
        <taxon>Anaerobacillus</taxon>
    </lineage>
</organism>
<reference evidence="1 2" key="1">
    <citation type="submission" date="2016-10" db="EMBL/GenBank/DDBJ databases">
        <title>Draft genome sequences of four alkaliphilic bacteria belonging to the Anaerobacillus genus.</title>
        <authorList>
            <person name="Bassil N.M."/>
            <person name="Lloyd J.R."/>
        </authorList>
    </citation>
    <scope>NUCLEOTIDE SEQUENCE [LARGE SCALE GENOMIC DNA]</scope>
    <source>
        <strain evidence="1 2">DSM 15340</strain>
    </source>
</reference>
<evidence type="ECO:0000313" key="1">
    <source>
        <dbReference type="EMBL" id="OIJ09452.1"/>
    </source>
</evidence>
<dbReference type="Proteomes" id="UP000180098">
    <property type="component" value="Unassembled WGS sequence"/>
</dbReference>
<dbReference type="EMBL" id="MLQQ01000044">
    <property type="protein sequence ID" value="OIJ09452.1"/>
    <property type="molecule type" value="Genomic_DNA"/>
</dbReference>
<dbReference type="AlphaFoldDB" id="A0A1S2LAE4"/>
<sequence length="493" mass="57937">MKGGVRTLSISVENIPQMAIDDLLVRIGDKTIEKLFKHILTKEGDSREALHTYIRNILQDNFYSADNLVDPFEIKSSFHRKRQTTKKNWFKKLKTDVENNKPNPIEDELEFMANIIERNGIDKDVKSVLHFDEPDIYIENQLKKYEVWAKDKKSRLTDFPYLDKKQMYQIEKAFENDIVNIICEFLEENPKNNWLTVRPKEWVDNPVFSDDGKKMIKADGKEVIEIGPGKNNTQLYNDSKLSDNRFFRFFFDLGDGEEVKLDKVSPPDPIDNEILQYIMEEMDNLFLSEKKIIVDLRGLLIEVYGHSGQKQYDLIEKRLKKIGRYSFEGTTVGQDNKTHVSFIYNLFQYVEIKTDELTGRKYVEIQFSDKLHERIVTRKTIAIYSPFFKRLENSLSKILIYAFQKERIDAYVNERNLKSSYDYSFFTDRIRFRSKRLESNLEKIESSLQDFKNAGVLIEDYKRVGSSFNITLTPLSKSEVADLQKIEIIALEA</sequence>
<accession>A0A1S2LAE4</accession>
<keyword evidence="2" id="KW-1185">Reference proteome</keyword>